<evidence type="ECO:0000256" key="4">
    <source>
        <dbReference type="ARBA" id="ARBA00022692"/>
    </source>
</evidence>
<accession>A0A1K2I0L0</accession>
<keyword evidence="8 9" id="KW-0472">Membrane</keyword>
<dbReference type="InterPro" id="IPR025966">
    <property type="entry name" value="OppC_N"/>
</dbReference>
<evidence type="ECO:0000256" key="3">
    <source>
        <dbReference type="ARBA" id="ARBA00022475"/>
    </source>
</evidence>
<feature type="transmembrane region" description="Helical" evidence="9">
    <location>
        <begin position="139"/>
        <end position="157"/>
    </location>
</feature>
<evidence type="ECO:0000313" key="11">
    <source>
        <dbReference type="EMBL" id="SFZ85922.1"/>
    </source>
</evidence>
<evidence type="ECO:0000256" key="8">
    <source>
        <dbReference type="ARBA" id="ARBA00023136"/>
    </source>
</evidence>
<organism evidence="11 12">
    <name type="scientific">Devosia enhydra</name>
    <dbReference type="NCBI Taxonomy" id="665118"/>
    <lineage>
        <taxon>Bacteria</taxon>
        <taxon>Pseudomonadati</taxon>
        <taxon>Pseudomonadota</taxon>
        <taxon>Alphaproteobacteria</taxon>
        <taxon>Hyphomicrobiales</taxon>
        <taxon>Devosiaceae</taxon>
        <taxon>Devosia</taxon>
    </lineage>
</organism>
<dbReference type="SUPFAM" id="SSF161098">
    <property type="entry name" value="MetI-like"/>
    <property type="match status" value="1"/>
</dbReference>
<protein>
    <submittedName>
        <fullName evidence="11">Peptide/nickel transport system permease protein</fullName>
    </submittedName>
</protein>
<dbReference type="GO" id="GO:0055085">
    <property type="term" value="P:transmembrane transport"/>
    <property type="evidence" value="ECO:0007669"/>
    <property type="project" value="InterPro"/>
</dbReference>
<evidence type="ECO:0000256" key="9">
    <source>
        <dbReference type="RuleBase" id="RU363032"/>
    </source>
</evidence>
<feature type="domain" description="ABC transmembrane type-1" evidence="10">
    <location>
        <begin position="97"/>
        <end position="286"/>
    </location>
</feature>
<keyword evidence="5" id="KW-0571">Peptide transport</keyword>
<dbReference type="PROSITE" id="PS50928">
    <property type="entry name" value="ABC_TM1"/>
    <property type="match status" value="1"/>
</dbReference>
<dbReference type="STRING" id="665118.SAMN02983003_3094"/>
<evidence type="ECO:0000256" key="7">
    <source>
        <dbReference type="ARBA" id="ARBA00022989"/>
    </source>
</evidence>
<feature type="transmembrane region" description="Helical" evidence="9">
    <location>
        <begin position="264"/>
        <end position="286"/>
    </location>
</feature>
<keyword evidence="7 9" id="KW-1133">Transmembrane helix</keyword>
<dbReference type="InterPro" id="IPR000515">
    <property type="entry name" value="MetI-like"/>
</dbReference>
<feature type="transmembrane region" description="Helical" evidence="9">
    <location>
        <begin position="101"/>
        <end position="127"/>
    </location>
</feature>
<dbReference type="Gene3D" id="1.10.3720.10">
    <property type="entry name" value="MetI-like"/>
    <property type="match status" value="1"/>
</dbReference>
<dbReference type="Proteomes" id="UP000183447">
    <property type="component" value="Unassembled WGS sequence"/>
</dbReference>
<keyword evidence="12" id="KW-1185">Reference proteome</keyword>
<sequence length="301" mass="32207">MSKATDVSPPARRSEFMLLAGNALGATRKALTHNPTTLVGTIIFLLIVVLAILAPLIAPYDPVAQRIVNRLQGPSWAHWLGTDYYGRDILSRLLHGARYSLMIGIASITLAVIIGSLIGLVAGYFGGRIDIVIMQIMDVVLAFPALILGIILVAVLGASVTNIIIAIAFTAVPAFARIARAPVMVLREREFVQAGRALGFSDLRIMFRHILPNIVPEIIVMASLWMATAVRTEASLAFIGLGIAPPTPTWGGMVREGFENILDSYSVALFPSLAVLVLVLALNLIGDGLRDAIDPKLAKNA</sequence>
<evidence type="ECO:0000256" key="2">
    <source>
        <dbReference type="ARBA" id="ARBA00022448"/>
    </source>
</evidence>
<name>A0A1K2I0L0_9HYPH</name>
<gene>
    <name evidence="11" type="ORF">SAMN02983003_3094</name>
</gene>
<dbReference type="InterPro" id="IPR050366">
    <property type="entry name" value="BP-dependent_transpt_permease"/>
</dbReference>
<proteinExistence type="inferred from homology"/>
<dbReference type="GO" id="GO:0015031">
    <property type="term" value="P:protein transport"/>
    <property type="evidence" value="ECO:0007669"/>
    <property type="project" value="UniProtKB-KW"/>
</dbReference>
<evidence type="ECO:0000313" key="12">
    <source>
        <dbReference type="Proteomes" id="UP000183447"/>
    </source>
</evidence>
<dbReference type="GO" id="GO:0005886">
    <property type="term" value="C:plasma membrane"/>
    <property type="evidence" value="ECO:0007669"/>
    <property type="project" value="UniProtKB-SubCell"/>
</dbReference>
<feature type="transmembrane region" description="Helical" evidence="9">
    <location>
        <begin position="163"/>
        <end position="179"/>
    </location>
</feature>
<dbReference type="GO" id="GO:0015833">
    <property type="term" value="P:peptide transport"/>
    <property type="evidence" value="ECO:0007669"/>
    <property type="project" value="UniProtKB-KW"/>
</dbReference>
<dbReference type="CDD" id="cd06261">
    <property type="entry name" value="TM_PBP2"/>
    <property type="match status" value="1"/>
</dbReference>
<keyword evidence="4 9" id="KW-0812">Transmembrane</keyword>
<dbReference type="AlphaFoldDB" id="A0A1K2I0L0"/>
<evidence type="ECO:0000256" key="5">
    <source>
        <dbReference type="ARBA" id="ARBA00022856"/>
    </source>
</evidence>
<dbReference type="InterPro" id="IPR035906">
    <property type="entry name" value="MetI-like_sf"/>
</dbReference>
<dbReference type="PANTHER" id="PTHR43386:SF1">
    <property type="entry name" value="D,D-DIPEPTIDE TRANSPORT SYSTEM PERMEASE PROTEIN DDPC-RELATED"/>
    <property type="match status" value="1"/>
</dbReference>
<keyword evidence="2 9" id="KW-0813">Transport</keyword>
<comment type="subcellular location">
    <subcellularLocation>
        <location evidence="1 9">Cell membrane</location>
        <topology evidence="1 9">Multi-pass membrane protein</topology>
    </subcellularLocation>
</comment>
<dbReference type="Pfam" id="PF12911">
    <property type="entry name" value="OppC_N"/>
    <property type="match status" value="1"/>
</dbReference>
<keyword evidence="3" id="KW-1003">Cell membrane</keyword>
<dbReference type="EMBL" id="FPKU01000003">
    <property type="protein sequence ID" value="SFZ85922.1"/>
    <property type="molecule type" value="Genomic_DNA"/>
</dbReference>
<reference evidence="11 12" key="1">
    <citation type="submission" date="2016-11" db="EMBL/GenBank/DDBJ databases">
        <authorList>
            <person name="Jaros S."/>
            <person name="Januszkiewicz K."/>
            <person name="Wedrychowicz H."/>
        </authorList>
    </citation>
    <scope>NUCLEOTIDE SEQUENCE [LARGE SCALE GENOMIC DNA]</scope>
    <source>
        <strain evidence="11 12">ATCC 23634</strain>
    </source>
</reference>
<dbReference type="PANTHER" id="PTHR43386">
    <property type="entry name" value="OLIGOPEPTIDE TRANSPORT SYSTEM PERMEASE PROTEIN APPC"/>
    <property type="match status" value="1"/>
</dbReference>
<dbReference type="OrthoDB" id="7265679at2"/>
<keyword evidence="6" id="KW-0653">Protein transport</keyword>
<evidence type="ECO:0000259" key="10">
    <source>
        <dbReference type="PROSITE" id="PS50928"/>
    </source>
</evidence>
<evidence type="ECO:0000256" key="6">
    <source>
        <dbReference type="ARBA" id="ARBA00022927"/>
    </source>
</evidence>
<comment type="similarity">
    <text evidence="9">Belongs to the binding-protein-dependent transport system permease family.</text>
</comment>
<evidence type="ECO:0000256" key="1">
    <source>
        <dbReference type="ARBA" id="ARBA00004651"/>
    </source>
</evidence>
<dbReference type="Pfam" id="PF00528">
    <property type="entry name" value="BPD_transp_1"/>
    <property type="match status" value="1"/>
</dbReference>
<feature type="transmembrane region" description="Helical" evidence="9">
    <location>
        <begin position="38"/>
        <end position="58"/>
    </location>
</feature>